<dbReference type="AlphaFoldDB" id="A0A395M9X7"/>
<sequence>MPNDKHPHTVSLDSLPPEILLSASSQAWRLFEHGSKSVLIAESILSGPQSTIPLKVKELIRAVILVRSGVLPFEDLEEFRTRFMKAMIPCLILDESTIKTLGPESLSSTSSPAVLSHTWRLAWKGYEIQASSHCMLITRHRITPTITKILRNGFLPRIPTWVEEMRVVRVMWIIQLVREMQLLATNKAGIGWSKDDTSLLLGMGPVDLFHDRDSPIPDTEPIKSAMDYLATLKTPGKGVFYRLPPAPAPSVNNRWTTAPPNHNEVFMQVRAYRLNGKFRWLGRGVQVPEGATPVELPTYTEEKKWEQTAKAFDLRPCGVHFWQGLRDHRRSGRSPLPGVSFKSFRPLGLAFWDRKRLWLLGLAFGVNDPHYTFESFYFFAWESILPPEEVASIKARAREGSVFGRA</sequence>
<organism evidence="1 2">
    <name type="scientific">Fusarium flagelliforme</name>
    <dbReference type="NCBI Taxonomy" id="2675880"/>
    <lineage>
        <taxon>Eukaryota</taxon>
        <taxon>Fungi</taxon>
        <taxon>Dikarya</taxon>
        <taxon>Ascomycota</taxon>
        <taxon>Pezizomycotina</taxon>
        <taxon>Sordariomycetes</taxon>
        <taxon>Hypocreomycetidae</taxon>
        <taxon>Hypocreales</taxon>
        <taxon>Nectriaceae</taxon>
        <taxon>Fusarium</taxon>
        <taxon>Fusarium incarnatum-equiseti species complex</taxon>
    </lineage>
</organism>
<keyword evidence="2" id="KW-1185">Reference proteome</keyword>
<accession>A0A395M9X7</accession>
<dbReference type="Proteomes" id="UP000265631">
    <property type="component" value="Unassembled WGS sequence"/>
</dbReference>
<protein>
    <submittedName>
        <fullName evidence="1">Uncharacterized protein</fullName>
    </submittedName>
</protein>
<comment type="caution">
    <text evidence="1">The sequence shown here is derived from an EMBL/GenBank/DDBJ whole genome shotgun (WGS) entry which is preliminary data.</text>
</comment>
<evidence type="ECO:0000313" key="1">
    <source>
        <dbReference type="EMBL" id="RFN44630.1"/>
    </source>
</evidence>
<name>A0A395M9X7_9HYPO</name>
<proteinExistence type="predicted"/>
<reference evidence="1 2" key="1">
    <citation type="journal article" date="2018" name="PLoS Pathog.">
        <title>Evolution of structural diversity of trichothecenes, a family of toxins produced by plant pathogenic and entomopathogenic fungi.</title>
        <authorList>
            <person name="Proctor R.H."/>
            <person name="McCormick S.P."/>
            <person name="Kim H.S."/>
            <person name="Cardoza R.E."/>
            <person name="Stanley A.M."/>
            <person name="Lindo L."/>
            <person name="Kelly A."/>
            <person name="Brown D.W."/>
            <person name="Lee T."/>
            <person name="Vaughan M.M."/>
            <person name="Alexander N.J."/>
            <person name="Busman M."/>
            <person name="Gutierrez S."/>
        </authorList>
    </citation>
    <scope>NUCLEOTIDE SEQUENCE [LARGE SCALE GENOMIC DNA]</scope>
    <source>
        <strain evidence="1 2">NRRL 13405</strain>
    </source>
</reference>
<gene>
    <name evidence="1" type="ORF">FIE12Z_11122</name>
</gene>
<evidence type="ECO:0000313" key="2">
    <source>
        <dbReference type="Proteomes" id="UP000265631"/>
    </source>
</evidence>
<dbReference type="STRING" id="2594813.A0A395M9X7"/>
<dbReference type="EMBL" id="PXXK01000410">
    <property type="protein sequence ID" value="RFN44630.1"/>
    <property type="molecule type" value="Genomic_DNA"/>
</dbReference>